<accession>A0A7S1GGP5</accession>
<dbReference type="Gene3D" id="2.170.270.10">
    <property type="entry name" value="SET domain"/>
    <property type="match status" value="1"/>
</dbReference>
<proteinExistence type="predicted"/>
<dbReference type="SMART" id="SM00317">
    <property type="entry name" value="SET"/>
    <property type="match status" value="1"/>
</dbReference>
<dbReference type="EMBL" id="HBFV01000556">
    <property type="protein sequence ID" value="CAD8928026.1"/>
    <property type="molecule type" value="Transcribed_RNA"/>
</dbReference>
<sequence>MAVSIPIAGLLAVSLPREPKRPRVRLCETIIIMTQQCTTRPYTVVRGLAEYDPGYMSDISLLCQGAKIMCSAAWYVYQQRPRGWSRQDLLCVRESSLGSGAGNGVFSKVAIPRDVVLGAYPGRVRNDIEMTAKCVLAPMAQYYCFSKKPGVILDPSDESGYPSTRPSPGTWWPWDVDCTLSYVNEPSLHARVTVNVRVEDDKDDPSTGLVFVADRDIAAGEELFIDYGKDYDRSGYDVI</sequence>
<gene>
    <name evidence="2" type="ORF">POKL1161_LOCUS379</name>
</gene>
<feature type="domain" description="SET" evidence="1">
    <location>
        <begin position="88"/>
        <end position="228"/>
    </location>
</feature>
<reference evidence="2" key="1">
    <citation type="submission" date="2021-01" db="EMBL/GenBank/DDBJ databases">
        <authorList>
            <person name="Corre E."/>
            <person name="Pelletier E."/>
            <person name="Niang G."/>
            <person name="Scheremetjew M."/>
            <person name="Finn R."/>
            <person name="Kale V."/>
            <person name="Holt S."/>
            <person name="Cochrane G."/>
            <person name="Meng A."/>
            <person name="Brown T."/>
            <person name="Cohen L."/>
        </authorList>
    </citation>
    <scope>NUCLEOTIDE SEQUENCE</scope>
    <source>
        <strain evidence="2">CCMP2329</strain>
    </source>
</reference>
<dbReference type="InterPro" id="IPR001214">
    <property type="entry name" value="SET_dom"/>
</dbReference>
<dbReference type="PROSITE" id="PS50280">
    <property type="entry name" value="SET"/>
    <property type="match status" value="1"/>
</dbReference>
<protein>
    <recommendedName>
        <fullName evidence="1">SET domain-containing protein</fullName>
    </recommendedName>
</protein>
<dbReference type="Pfam" id="PF00856">
    <property type="entry name" value="SET"/>
    <property type="match status" value="1"/>
</dbReference>
<dbReference type="SUPFAM" id="SSF82199">
    <property type="entry name" value="SET domain"/>
    <property type="match status" value="1"/>
</dbReference>
<dbReference type="AlphaFoldDB" id="A0A7S1GGP5"/>
<dbReference type="InterPro" id="IPR046341">
    <property type="entry name" value="SET_dom_sf"/>
</dbReference>
<evidence type="ECO:0000259" key="1">
    <source>
        <dbReference type="PROSITE" id="PS50280"/>
    </source>
</evidence>
<evidence type="ECO:0000313" key="2">
    <source>
        <dbReference type="EMBL" id="CAD8928026.1"/>
    </source>
</evidence>
<name>A0A7S1GGP5_9CHLO</name>
<organism evidence="2">
    <name type="scientific">Picochlorum oklahomense</name>
    <dbReference type="NCBI Taxonomy" id="249345"/>
    <lineage>
        <taxon>Eukaryota</taxon>
        <taxon>Viridiplantae</taxon>
        <taxon>Chlorophyta</taxon>
        <taxon>core chlorophytes</taxon>
        <taxon>Trebouxiophyceae</taxon>
        <taxon>Trebouxiophyceae incertae sedis</taxon>
        <taxon>Picochlorum</taxon>
    </lineage>
</organism>